<dbReference type="STRING" id="1806892.AZH43_11840"/>
<dbReference type="AlphaFoldDB" id="A0A151Y1M3"/>
<evidence type="ECO:0000256" key="1">
    <source>
        <dbReference type="SAM" id="Coils"/>
    </source>
</evidence>
<accession>A0A151Y1M3</accession>
<evidence type="ECO:0008006" key="4">
    <source>
        <dbReference type="Google" id="ProtNLM"/>
    </source>
</evidence>
<dbReference type="EMBL" id="LUAW01000020">
    <property type="protein sequence ID" value="KYQ71913.1"/>
    <property type="molecule type" value="Genomic_DNA"/>
</dbReference>
<dbReference type="NCBIfam" id="TIGR04214">
    <property type="entry name" value="CSLREA_Nterm"/>
    <property type="match status" value="1"/>
</dbReference>
<evidence type="ECO:0000313" key="3">
    <source>
        <dbReference type="Proteomes" id="UP000076276"/>
    </source>
</evidence>
<dbReference type="InterPro" id="IPR011050">
    <property type="entry name" value="Pectin_lyase_fold/virulence"/>
</dbReference>
<gene>
    <name evidence="2" type="ORF">AZH43_11840</name>
</gene>
<keyword evidence="1" id="KW-0175">Coiled coil</keyword>
<organism evidence="2 3">
    <name type="scientific">Acinetobacter pragensis</name>
    <dbReference type="NCBI Taxonomy" id="1806892"/>
    <lineage>
        <taxon>Bacteria</taxon>
        <taxon>Pseudomonadati</taxon>
        <taxon>Pseudomonadota</taxon>
        <taxon>Gammaproteobacteria</taxon>
        <taxon>Moraxellales</taxon>
        <taxon>Moraxellaceae</taxon>
        <taxon>Acinetobacter</taxon>
    </lineage>
</organism>
<name>A0A151Y1M3_9GAMM</name>
<proteinExistence type="predicted"/>
<keyword evidence="3" id="KW-1185">Reference proteome</keyword>
<evidence type="ECO:0000313" key="2">
    <source>
        <dbReference type="EMBL" id="KYQ71913.1"/>
    </source>
</evidence>
<dbReference type="SUPFAM" id="SSF51126">
    <property type="entry name" value="Pectin lyase-like"/>
    <property type="match status" value="1"/>
</dbReference>
<reference evidence="2 3" key="1">
    <citation type="submission" date="2016-03" db="EMBL/GenBank/DDBJ databases">
        <title>Acinetobacter genomospecies 28 strain ANC 4149.</title>
        <authorList>
            <person name="Radolfova-Krizova L."/>
            <person name="Nemec A."/>
        </authorList>
    </citation>
    <scope>NUCLEOTIDE SEQUENCE [LARGE SCALE GENOMIC DNA]</scope>
    <source>
        <strain evidence="2 3">ANC 4149</strain>
    </source>
</reference>
<feature type="coiled-coil region" evidence="1">
    <location>
        <begin position="456"/>
        <end position="483"/>
    </location>
</feature>
<sequence>MAADSKTIYVNTFDDEAGENSSKCSLREAIIAAQKNTSFGGCSAGRTGVGQVDEIQLEAGTYKLTRGELSPESPIRILGKSRNNYEIKSSFTNEYPEFEEIKTVIDAQDGSSRIFNTAVTRVNLELNNIALNNGSAKDYGGAVYAGGNFAMSNGAILNSSAAKAGGAIYLLALDAKTEVSINNTRIENNNALKGSVLAMSCVGNLSDNQPIVTISQSSIVKNGNQASLSTMDFCGSNEVTLEANTIAKNTASASNGSIIRAVSDGLDRLSPYSSLVFSSNTIVENSAYSAFYYDENASKSFSYNVLAYNGTADGQGKSCRYLNNQIPAEDLQFAFLSNAAELSNANCVIPAKAISSAETDYKNLDVSGIAMPALLTDYRPASVYNIYLPLYYPLEGNAGASLVNIGSSGCSEYDQRGVARNADATLILNPSMKNTCDIGSVEKLNFTAADVEDLTNSSQKAMITALQAAIDQLKADIADQDRKEYKTANEMDLKEAEPYLAQFKSSLIYRAIYMNPFALALPQEVDVGNTQERKYKALNSDNYDVIVQAIGIGNDLTVDSTGKPVIKGDALDLVCKWDANLKKIVIYRTGGAATGDQNAYCQYTLKEKTGSMQQSSGILTAKFNNIAPIAADDTYSITTDSNLTVRVNPLENDSEDGDGPVSSMPAGKSLWHQNLDGQNIPIYFKTIPAGLNFKAEYSGPCPDGNQQNMCYGGTIEFSSKNAFNQFNHNIVYQVYDSEGTASNEATITLINQAKNTNESSSGGGSINIFGGLVLAGLALFRMRKFLKS</sequence>
<protein>
    <recommendedName>
        <fullName evidence="4">CSLREA domain-containing protein</fullName>
    </recommendedName>
</protein>
<dbReference type="InterPro" id="IPR026457">
    <property type="entry name" value="CSLREA_Nterm"/>
</dbReference>
<comment type="caution">
    <text evidence="2">The sequence shown here is derived from an EMBL/GenBank/DDBJ whole genome shotgun (WGS) entry which is preliminary data.</text>
</comment>
<dbReference type="Proteomes" id="UP000076276">
    <property type="component" value="Unassembled WGS sequence"/>
</dbReference>